<reference evidence="4" key="1">
    <citation type="submission" date="2017-02" db="UniProtKB">
        <authorList>
            <consortium name="WormBaseParasite"/>
        </authorList>
    </citation>
    <scope>IDENTIFICATION</scope>
</reference>
<evidence type="ECO:0000313" key="2">
    <source>
        <dbReference type="EMBL" id="VDK24572.1"/>
    </source>
</evidence>
<reference evidence="2 3" key="2">
    <citation type="submission" date="2018-11" db="EMBL/GenBank/DDBJ databases">
        <authorList>
            <consortium name="Pathogen Informatics"/>
        </authorList>
    </citation>
    <scope>NUCLEOTIDE SEQUENCE [LARGE SCALE GENOMIC DNA]</scope>
</reference>
<dbReference type="WBParaSite" id="TASK_0000221101-mRNA-1">
    <property type="protein sequence ID" value="TASK_0000221101-mRNA-1"/>
    <property type="gene ID" value="TASK_0000221101"/>
</dbReference>
<proteinExistence type="predicted"/>
<dbReference type="AlphaFoldDB" id="A0A0R3VXR7"/>
<accession>A0A0R3VXR7</accession>
<dbReference type="Pfam" id="PF00017">
    <property type="entry name" value="SH2"/>
    <property type="match status" value="1"/>
</dbReference>
<evidence type="ECO:0000259" key="1">
    <source>
        <dbReference type="Pfam" id="PF00017"/>
    </source>
</evidence>
<dbReference type="InterPro" id="IPR036860">
    <property type="entry name" value="SH2_dom_sf"/>
</dbReference>
<dbReference type="PANTHER" id="PTHR46037">
    <property type="entry name" value="PROTEIN ENHANCER OF SEVENLESS 2B"/>
    <property type="match status" value="1"/>
</dbReference>
<protein>
    <submittedName>
        <fullName evidence="4">SH2 domain-containing protein</fullName>
    </submittedName>
</protein>
<feature type="domain" description="SH2" evidence="1">
    <location>
        <begin position="10"/>
        <end position="50"/>
    </location>
</feature>
<organism evidence="4">
    <name type="scientific">Taenia asiatica</name>
    <name type="common">Asian tapeworm</name>
    <dbReference type="NCBI Taxonomy" id="60517"/>
    <lineage>
        <taxon>Eukaryota</taxon>
        <taxon>Metazoa</taxon>
        <taxon>Spiralia</taxon>
        <taxon>Lophotrochozoa</taxon>
        <taxon>Platyhelminthes</taxon>
        <taxon>Cestoda</taxon>
        <taxon>Eucestoda</taxon>
        <taxon>Cyclophyllidea</taxon>
        <taxon>Taeniidae</taxon>
        <taxon>Taenia</taxon>
    </lineage>
</organism>
<keyword evidence="3" id="KW-1185">Reference proteome</keyword>
<dbReference type="Proteomes" id="UP000282613">
    <property type="component" value="Unassembled WGS sequence"/>
</dbReference>
<evidence type="ECO:0000313" key="3">
    <source>
        <dbReference type="Proteomes" id="UP000282613"/>
    </source>
</evidence>
<dbReference type="InterPro" id="IPR000980">
    <property type="entry name" value="SH2"/>
</dbReference>
<evidence type="ECO:0000313" key="4">
    <source>
        <dbReference type="WBParaSite" id="TASK_0000221101-mRNA-1"/>
    </source>
</evidence>
<dbReference type="Gene3D" id="3.30.505.10">
    <property type="entry name" value="SH2 domain"/>
    <property type="match status" value="1"/>
</dbReference>
<dbReference type="OrthoDB" id="10255964at2759"/>
<sequence>MNAVLLSSVFFITSRDGQKVQHFKVLQDEMGKYFVWLRKFDSINQLIDYHRRTSISRDSFLLLVDRQPSRVSFNCLPTFSDDSLFRK</sequence>
<gene>
    <name evidence="2" type="ORF">TASK_LOCUS2212</name>
</gene>
<dbReference type="STRING" id="60517.A0A0R3VXR7"/>
<dbReference type="EMBL" id="UYRS01001216">
    <property type="protein sequence ID" value="VDK24572.1"/>
    <property type="molecule type" value="Genomic_DNA"/>
</dbReference>
<dbReference type="InterPro" id="IPR043539">
    <property type="entry name" value="Grb2-like"/>
</dbReference>
<name>A0A0R3VXR7_TAEAS</name>
<dbReference type="SUPFAM" id="SSF55550">
    <property type="entry name" value="SH2 domain"/>
    <property type="match status" value="1"/>
</dbReference>